<feature type="domain" description="Gfo/Idh/MocA-like oxidoreductase N-terminal" evidence="3">
    <location>
        <begin position="5"/>
        <end position="99"/>
    </location>
</feature>
<dbReference type="SUPFAM" id="SSF51735">
    <property type="entry name" value="NAD(P)-binding Rossmann-fold domains"/>
    <property type="match status" value="1"/>
</dbReference>
<dbReference type="Proteomes" id="UP001596091">
    <property type="component" value="Unassembled WGS sequence"/>
</dbReference>
<dbReference type="InterPro" id="IPR000683">
    <property type="entry name" value="Gfo/Idh/MocA-like_OxRdtase_N"/>
</dbReference>
<evidence type="ECO:0000256" key="1">
    <source>
        <dbReference type="ARBA" id="ARBA00010928"/>
    </source>
</evidence>
<keyword evidence="2" id="KW-0560">Oxidoreductase</keyword>
<sequence length="391" mass="42966">MAEAVRVGIVGARFAASFHYDGLRRVYGVPVEVVGVYSKTTEACEAFAKARGLNTFASMGELCSAVDVVDLCTPPSTHEQLATQAFQAGKHVVIEKPLTGCFGAGIEKFRGNTHSKEEMLREAVGSCERILSAARASGKCACYAENWVYAPAVQKEREIIVGSSAQILWMLGEQSHSGSHSPYYGSWRFSGGGSMVGKGCHPLSTALYLKRVEGQSRNGVPIRPVKVSARTHEVSRLKEYRDEGFLRTEYEDVEDYAQMHIVFSDGTIADIFASELVMGGVNNWLEVRSNNHRTRCNLNPINALETYNPCEAGFSNIYVTEKIGTKQGWSHPAPDEPWMHGYPQEFQDFAESIYYGREPASGLELARDTIAAIYAGYLSAERNGAEVHVPL</sequence>
<evidence type="ECO:0000256" key="2">
    <source>
        <dbReference type="ARBA" id="ARBA00023002"/>
    </source>
</evidence>
<evidence type="ECO:0000313" key="4">
    <source>
        <dbReference type="EMBL" id="MFC5862326.1"/>
    </source>
</evidence>
<organism evidence="4 5">
    <name type="scientific">Acidicapsa dinghuensis</name>
    <dbReference type="NCBI Taxonomy" id="2218256"/>
    <lineage>
        <taxon>Bacteria</taxon>
        <taxon>Pseudomonadati</taxon>
        <taxon>Acidobacteriota</taxon>
        <taxon>Terriglobia</taxon>
        <taxon>Terriglobales</taxon>
        <taxon>Acidobacteriaceae</taxon>
        <taxon>Acidicapsa</taxon>
    </lineage>
</organism>
<dbReference type="Gene3D" id="3.40.50.720">
    <property type="entry name" value="NAD(P)-binding Rossmann-like Domain"/>
    <property type="match status" value="1"/>
</dbReference>
<dbReference type="InterPro" id="IPR036291">
    <property type="entry name" value="NAD(P)-bd_dom_sf"/>
</dbReference>
<evidence type="ECO:0000313" key="5">
    <source>
        <dbReference type="Proteomes" id="UP001596091"/>
    </source>
</evidence>
<reference evidence="5" key="1">
    <citation type="journal article" date="2019" name="Int. J. Syst. Evol. Microbiol.">
        <title>The Global Catalogue of Microorganisms (GCM) 10K type strain sequencing project: providing services to taxonomists for standard genome sequencing and annotation.</title>
        <authorList>
            <consortium name="The Broad Institute Genomics Platform"/>
            <consortium name="The Broad Institute Genome Sequencing Center for Infectious Disease"/>
            <person name="Wu L."/>
            <person name="Ma J."/>
        </authorList>
    </citation>
    <scope>NUCLEOTIDE SEQUENCE [LARGE SCALE GENOMIC DNA]</scope>
    <source>
        <strain evidence="5">JCM 4087</strain>
    </source>
</reference>
<dbReference type="PANTHER" id="PTHR42840">
    <property type="entry name" value="NAD(P)-BINDING ROSSMANN-FOLD SUPERFAMILY PROTEIN-RELATED"/>
    <property type="match status" value="1"/>
</dbReference>
<dbReference type="Pfam" id="PF01408">
    <property type="entry name" value="GFO_IDH_MocA"/>
    <property type="match status" value="1"/>
</dbReference>
<accession>A0ABW1EDG8</accession>
<evidence type="ECO:0000259" key="3">
    <source>
        <dbReference type="Pfam" id="PF01408"/>
    </source>
</evidence>
<name>A0ABW1EDG8_9BACT</name>
<keyword evidence="5" id="KW-1185">Reference proteome</keyword>
<dbReference type="EMBL" id="JBHSPH010000002">
    <property type="protein sequence ID" value="MFC5862326.1"/>
    <property type="molecule type" value="Genomic_DNA"/>
</dbReference>
<comment type="similarity">
    <text evidence="1">Belongs to the Gfo/Idh/MocA family.</text>
</comment>
<comment type="caution">
    <text evidence="4">The sequence shown here is derived from an EMBL/GenBank/DDBJ whole genome shotgun (WGS) entry which is preliminary data.</text>
</comment>
<protein>
    <submittedName>
        <fullName evidence="4">Gfo/Idh/MocA family protein</fullName>
    </submittedName>
</protein>
<dbReference type="RefSeq" id="WP_263338796.1">
    <property type="nucleotide sequence ID" value="NZ_JAGSYH010000004.1"/>
</dbReference>
<dbReference type="SUPFAM" id="SSF55347">
    <property type="entry name" value="Glyceraldehyde-3-phosphate dehydrogenase-like, C-terminal domain"/>
    <property type="match status" value="1"/>
</dbReference>
<dbReference type="Gene3D" id="3.30.360.10">
    <property type="entry name" value="Dihydrodipicolinate Reductase, domain 2"/>
    <property type="match status" value="1"/>
</dbReference>
<proteinExistence type="inferred from homology"/>
<gene>
    <name evidence="4" type="ORF">ACFPT7_08490</name>
</gene>
<dbReference type="PANTHER" id="PTHR42840:SF3">
    <property type="entry name" value="BINDING ROSSMANN FOLD OXIDOREDUCTASE, PUTATIVE (AFU_ORTHOLOGUE AFUA_2G10240)-RELATED"/>
    <property type="match status" value="1"/>
</dbReference>